<dbReference type="EMBL" id="QRDW01000001">
    <property type="protein sequence ID" value="RED53521.1"/>
    <property type="molecule type" value="Genomic_DNA"/>
</dbReference>
<dbReference type="PROSITE" id="PS50110">
    <property type="entry name" value="RESPONSE_REGULATORY"/>
    <property type="match status" value="1"/>
</dbReference>
<evidence type="ECO:0000313" key="4">
    <source>
        <dbReference type="Proteomes" id="UP000256845"/>
    </source>
</evidence>
<evidence type="ECO:0000259" key="2">
    <source>
        <dbReference type="PROSITE" id="PS50110"/>
    </source>
</evidence>
<comment type="caution">
    <text evidence="3">The sequence shown here is derived from an EMBL/GenBank/DDBJ whole genome shotgun (WGS) entry which is preliminary data.</text>
</comment>
<dbReference type="AlphaFoldDB" id="A0A3D9HVV7"/>
<feature type="modified residue" description="4-aspartylphosphate" evidence="1">
    <location>
        <position position="61"/>
    </location>
</feature>
<protein>
    <submittedName>
        <fullName evidence="3">Response regulator receiver domain-containing protein</fullName>
    </submittedName>
</protein>
<dbReference type="InterPro" id="IPR011006">
    <property type="entry name" value="CheY-like_superfamily"/>
</dbReference>
<dbReference type="PANTHER" id="PTHR43228">
    <property type="entry name" value="TWO-COMPONENT RESPONSE REGULATOR"/>
    <property type="match status" value="1"/>
</dbReference>
<feature type="domain" description="Response regulatory" evidence="2">
    <location>
        <begin position="8"/>
        <end position="130"/>
    </location>
</feature>
<name>A0A3D9HVV7_9PROT</name>
<dbReference type="Proteomes" id="UP000256845">
    <property type="component" value="Unassembled WGS sequence"/>
</dbReference>
<gene>
    <name evidence="3" type="ORF">DFP90_101312</name>
</gene>
<reference evidence="3 4" key="1">
    <citation type="submission" date="2018-07" db="EMBL/GenBank/DDBJ databases">
        <title>Genomic Encyclopedia of Type Strains, Phase III (KMG-III): the genomes of soil and plant-associated and newly described type strains.</title>
        <authorList>
            <person name="Whitman W."/>
        </authorList>
    </citation>
    <scope>NUCLEOTIDE SEQUENCE [LARGE SCALE GENOMIC DNA]</scope>
    <source>
        <strain evidence="3 4">CECT 8488</strain>
    </source>
</reference>
<organism evidence="3 4">
    <name type="scientific">Aestuariispira insulae</name>
    <dbReference type="NCBI Taxonomy" id="1461337"/>
    <lineage>
        <taxon>Bacteria</taxon>
        <taxon>Pseudomonadati</taxon>
        <taxon>Pseudomonadota</taxon>
        <taxon>Alphaproteobacteria</taxon>
        <taxon>Rhodospirillales</taxon>
        <taxon>Kiloniellaceae</taxon>
        <taxon>Aestuariispira</taxon>
    </lineage>
</organism>
<dbReference type="Pfam" id="PF00072">
    <property type="entry name" value="Response_reg"/>
    <property type="match status" value="1"/>
</dbReference>
<keyword evidence="1" id="KW-0597">Phosphoprotein</keyword>
<dbReference type="PANTHER" id="PTHR43228:SF1">
    <property type="entry name" value="TWO-COMPONENT RESPONSE REGULATOR ARR22"/>
    <property type="match status" value="1"/>
</dbReference>
<dbReference type="SMART" id="SM00448">
    <property type="entry name" value="REC"/>
    <property type="match status" value="1"/>
</dbReference>
<accession>A0A3D9HVV7</accession>
<sequence length="236" mass="25950">MSKIIKGKVVVADDEMFSQSIIVRQVKEIGAELILRAADGRECVQLLENDFNNEVSLILLDINMPKMNGLQVLKMVRTGAIECERDIPVIMLTGNTDRELVSAAMALDADSFLAKPVSKASLANRIHALSEEMRTIKPADDYLSVDIGSALRLKTGNKEDKPVTGKVIKDDESVKKGRRYPRSDVPIGSIVSEPIYTSTGQVLIGEGVVINARLKRKLEELATVGENIGFIWVEED</sequence>
<dbReference type="GO" id="GO:0000160">
    <property type="term" value="P:phosphorelay signal transduction system"/>
    <property type="evidence" value="ECO:0007669"/>
    <property type="project" value="InterPro"/>
</dbReference>
<dbReference type="InterPro" id="IPR052048">
    <property type="entry name" value="ST_Response_Regulator"/>
</dbReference>
<evidence type="ECO:0000313" key="3">
    <source>
        <dbReference type="EMBL" id="RED53521.1"/>
    </source>
</evidence>
<dbReference type="OrthoDB" id="7271028at2"/>
<dbReference type="InterPro" id="IPR001789">
    <property type="entry name" value="Sig_transdc_resp-reg_receiver"/>
</dbReference>
<evidence type="ECO:0000256" key="1">
    <source>
        <dbReference type="PROSITE-ProRule" id="PRU00169"/>
    </source>
</evidence>
<proteinExistence type="predicted"/>
<dbReference type="SUPFAM" id="SSF52172">
    <property type="entry name" value="CheY-like"/>
    <property type="match status" value="1"/>
</dbReference>
<dbReference type="CDD" id="cd00156">
    <property type="entry name" value="REC"/>
    <property type="match status" value="1"/>
</dbReference>
<keyword evidence="4" id="KW-1185">Reference proteome</keyword>
<dbReference type="RefSeq" id="WP_115934651.1">
    <property type="nucleotide sequence ID" value="NZ_QRDW01000001.1"/>
</dbReference>
<dbReference type="Gene3D" id="3.40.50.2300">
    <property type="match status" value="1"/>
</dbReference>